<dbReference type="PANTHER" id="PTHR42940">
    <property type="entry name" value="ALCOHOL DEHYDROGENASE 1-RELATED"/>
    <property type="match status" value="1"/>
</dbReference>
<evidence type="ECO:0000256" key="1">
    <source>
        <dbReference type="ARBA" id="ARBA00001947"/>
    </source>
</evidence>
<evidence type="ECO:0000313" key="10">
    <source>
        <dbReference type="Proteomes" id="UP000053820"/>
    </source>
</evidence>
<comment type="cofactor">
    <cofactor evidence="1">
        <name>Zn(2+)</name>
        <dbReference type="ChEBI" id="CHEBI:29105"/>
    </cofactor>
</comment>
<dbReference type="PANTHER" id="PTHR42940:SF3">
    <property type="entry name" value="ALCOHOL DEHYDROGENASE 1-RELATED"/>
    <property type="match status" value="1"/>
</dbReference>
<name>A0A0C9VCY5_9AGAM</name>
<proteinExistence type="inferred from homology"/>
<dbReference type="SUPFAM" id="SSF51735">
    <property type="entry name" value="NAD(P)-binding Rossmann-fold domains"/>
    <property type="match status" value="1"/>
</dbReference>
<keyword evidence="10" id="KW-1185">Reference proteome</keyword>
<keyword evidence="6" id="KW-0560">Oxidoreductase</keyword>
<dbReference type="SUPFAM" id="SSF50129">
    <property type="entry name" value="GroES-like"/>
    <property type="match status" value="1"/>
</dbReference>
<dbReference type="GO" id="GO:0046872">
    <property type="term" value="F:metal ion binding"/>
    <property type="evidence" value="ECO:0007669"/>
    <property type="project" value="UniProtKB-KW"/>
</dbReference>
<dbReference type="HOGENOM" id="CLU_026673_20_1_1"/>
<dbReference type="CDD" id="cd08297">
    <property type="entry name" value="CAD3"/>
    <property type="match status" value="1"/>
</dbReference>
<organism evidence="9 10">
    <name type="scientific">Hydnomerulius pinastri MD-312</name>
    <dbReference type="NCBI Taxonomy" id="994086"/>
    <lineage>
        <taxon>Eukaryota</taxon>
        <taxon>Fungi</taxon>
        <taxon>Dikarya</taxon>
        <taxon>Basidiomycota</taxon>
        <taxon>Agaricomycotina</taxon>
        <taxon>Agaricomycetes</taxon>
        <taxon>Agaricomycetidae</taxon>
        <taxon>Boletales</taxon>
        <taxon>Boletales incertae sedis</taxon>
        <taxon>Leucogyrophana</taxon>
    </lineage>
</organism>
<dbReference type="Gene3D" id="3.40.50.720">
    <property type="entry name" value="NAD(P)-binding Rossmann-like Domain"/>
    <property type="match status" value="1"/>
</dbReference>
<dbReference type="AlphaFoldDB" id="A0A0C9VCY5"/>
<evidence type="ECO:0000256" key="4">
    <source>
        <dbReference type="ARBA" id="ARBA00022723"/>
    </source>
</evidence>
<feature type="domain" description="Enoyl reductase (ER)" evidence="8">
    <location>
        <begin position="16"/>
        <end position="352"/>
    </location>
</feature>
<dbReference type="Pfam" id="PF00107">
    <property type="entry name" value="ADH_zinc_N"/>
    <property type="match status" value="1"/>
</dbReference>
<dbReference type="Gene3D" id="3.90.180.10">
    <property type="entry name" value="Medium-chain alcohol dehydrogenases, catalytic domain"/>
    <property type="match status" value="1"/>
</dbReference>
<keyword evidence="7" id="KW-0520">NAD</keyword>
<evidence type="ECO:0000256" key="5">
    <source>
        <dbReference type="ARBA" id="ARBA00022833"/>
    </source>
</evidence>
<protein>
    <recommendedName>
        <fullName evidence="3">alcohol dehydrogenase</fullName>
        <ecNumber evidence="3">1.1.1.1</ecNumber>
    </recommendedName>
</protein>
<reference evidence="9 10" key="1">
    <citation type="submission" date="2014-04" db="EMBL/GenBank/DDBJ databases">
        <title>Evolutionary Origins and Diversification of the Mycorrhizal Mutualists.</title>
        <authorList>
            <consortium name="DOE Joint Genome Institute"/>
            <consortium name="Mycorrhizal Genomics Consortium"/>
            <person name="Kohler A."/>
            <person name="Kuo A."/>
            <person name="Nagy L.G."/>
            <person name="Floudas D."/>
            <person name="Copeland A."/>
            <person name="Barry K.W."/>
            <person name="Cichocki N."/>
            <person name="Veneault-Fourrey C."/>
            <person name="LaButti K."/>
            <person name="Lindquist E.A."/>
            <person name="Lipzen A."/>
            <person name="Lundell T."/>
            <person name="Morin E."/>
            <person name="Murat C."/>
            <person name="Riley R."/>
            <person name="Ohm R."/>
            <person name="Sun H."/>
            <person name="Tunlid A."/>
            <person name="Henrissat B."/>
            <person name="Grigoriev I.V."/>
            <person name="Hibbett D.S."/>
            <person name="Martin F."/>
        </authorList>
    </citation>
    <scope>NUCLEOTIDE SEQUENCE [LARGE SCALE GENOMIC DNA]</scope>
    <source>
        <strain evidence="9 10">MD-312</strain>
    </source>
</reference>
<dbReference type="SMART" id="SM00829">
    <property type="entry name" value="PKS_ER"/>
    <property type="match status" value="1"/>
</dbReference>
<dbReference type="Proteomes" id="UP000053820">
    <property type="component" value="Unassembled WGS sequence"/>
</dbReference>
<dbReference type="GO" id="GO:0005737">
    <property type="term" value="C:cytoplasm"/>
    <property type="evidence" value="ECO:0007669"/>
    <property type="project" value="TreeGrafter"/>
</dbReference>
<evidence type="ECO:0000256" key="6">
    <source>
        <dbReference type="ARBA" id="ARBA00023002"/>
    </source>
</evidence>
<dbReference type="EC" id="1.1.1.1" evidence="3"/>
<dbReference type="InterPro" id="IPR020843">
    <property type="entry name" value="ER"/>
</dbReference>
<evidence type="ECO:0000313" key="9">
    <source>
        <dbReference type="EMBL" id="KIJ63449.1"/>
    </source>
</evidence>
<dbReference type="InterPro" id="IPR013149">
    <property type="entry name" value="ADH-like_C"/>
</dbReference>
<dbReference type="OrthoDB" id="1879366at2759"/>
<evidence type="ECO:0000256" key="3">
    <source>
        <dbReference type="ARBA" id="ARBA00013190"/>
    </source>
</evidence>
<dbReference type="FunFam" id="3.40.50.720:FF:000039">
    <property type="entry name" value="Alcohol dehydrogenase AdhP"/>
    <property type="match status" value="1"/>
</dbReference>
<comment type="similarity">
    <text evidence="2">Belongs to the zinc-containing alcohol dehydrogenase family.</text>
</comment>
<sequence length="354" mass="37817">MTLPTTQRAAQIHTFGDPVTLLTAHPIPQPDTLRPNECLVKIEYAGVCQSDLHARNGDWLQKPTLPRIGGHEGVGTVVAIGAGTVDSIVSVGDRVGLKWLARTCLKCEYCRKGDESSCPARIVHGYTVDGTFTEYAIAWTDYVTPVPESLDGAAATSILCAGLTVYRGLKYINARAGDWVAIPGAGGGLGHMAVQYAANMGLRVLAIDSGDEKRKLCLSLGAEKWIDFKESGENLVKDVIAATDGLGPHAALIAAGSPTPYQQALWYIRPTGTLVAVGLPAAAQFQVPFEFLVGKELKLIGSAIGSRQDAIEALDHAARGKVKCHYSLRNIEDLETIFGEMKRGEITGRVVLKV</sequence>
<dbReference type="EMBL" id="KN839851">
    <property type="protein sequence ID" value="KIJ63449.1"/>
    <property type="molecule type" value="Genomic_DNA"/>
</dbReference>
<keyword evidence="4" id="KW-0479">Metal-binding</keyword>
<dbReference type="GO" id="GO:0004022">
    <property type="term" value="F:alcohol dehydrogenase (NAD+) activity"/>
    <property type="evidence" value="ECO:0007669"/>
    <property type="project" value="UniProtKB-EC"/>
</dbReference>
<dbReference type="InterPro" id="IPR013154">
    <property type="entry name" value="ADH-like_N"/>
</dbReference>
<evidence type="ECO:0000259" key="8">
    <source>
        <dbReference type="SMART" id="SM00829"/>
    </source>
</evidence>
<gene>
    <name evidence="9" type="ORF">HYDPIDRAFT_92762</name>
</gene>
<dbReference type="InterPro" id="IPR036291">
    <property type="entry name" value="NAD(P)-bd_dom_sf"/>
</dbReference>
<dbReference type="Pfam" id="PF08240">
    <property type="entry name" value="ADH_N"/>
    <property type="match status" value="1"/>
</dbReference>
<accession>A0A0C9VCY5</accession>
<evidence type="ECO:0000256" key="7">
    <source>
        <dbReference type="ARBA" id="ARBA00023027"/>
    </source>
</evidence>
<evidence type="ECO:0000256" key="2">
    <source>
        <dbReference type="ARBA" id="ARBA00008072"/>
    </source>
</evidence>
<dbReference type="InterPro" id="IPR011032">
    <property type="entry name" value="GroES-like_sf"/>
</dbReference>
<keyword evidence="5" id="KW-0862">Zinc</keyword>